<dbReference type="PANTHER" id="PTHR10917:SF0">
    <property type="entry name" value="DNA-DIRECTED RNA POLYMERASES I, II, AND III SUBUNIT RPABC3"/>
    <property type="match status" value="1"/>
</dbReference>
<dbReference type="GO" id="GO:0006384">
    <property type="term" value="P:transcription initiation at RNA polymerase III promoter"/>
    <property type="evidence" value="ECO:0007669"/>
    <property type="project" value="EnsemblFungi"/>
</dbReference>
<dbReference type="OMA" id="IKQYEYV"/>
<keyword evidence="4" id="KW-0804">Transcription</keyword>
<sequence length="138" mass="16166">MSDIILLDETFYVNKIDTSRYDRVSRIEGKSQAGDLQITLDVNTQIYPLENDDTIFLQIVTTLNPDGSDSKTWRAQKSGERSLADDWEYVCYGKIYRFDEGKDDKVYVQPDKNHLIDLVRYIFPLEDYYYGLKEAIEN</sequence>
<protein>
    <submittedName>
        <fullName evidence="4">DNA-directed RNA polymerases I, II, and III subunit RPABC3</fullName>
    </submittedName>
</protein>
<keyword evidence="5" id="KW-1185">Reference proteome</keyword>
<organism evidence="4 5">
    <name type="scientific">Neolecta irregularis (strain DAH-3)</name>
    <dbReference type="NCBI Taxonomy" id="1198029"/>
    <lineage>
        <taxon>Eukaryota</taxon>
        <taxon>Fungi</taxon>
        <taxon>Dikarya</taxon>
        <taxon>Ascomycota</taxon>
        <taxon>Taphrinomycotina</taxon>
        <taxon>Neolectales</taxon>
        <taxon>Neolectaceae</taxon>
        <taxon>Neolecta</taxon>
    </lineage>
</organism>
<dbReference type="GO" id="GO:0003968">
    <property type="term" value="F:RNA-directed RNA polymerase activity"/>
    <property type="evidence" value="ECO:0007669"/>
    <property type="project" value="EnsemblFungi"/>
</dbReference>
<evidence type="ECO:0000256" key="1">
    <source>
        <dbReference type="ARBA" id="ARBA00004123"/>
    </source>
</evidence>
<evidence type="ECO:0000313" key="5">
    <source>
        <dbReference type="Proteomes" id="UP000186594"/>
    </source>
</evidence>
<keyword evidence="3" id="KW-0539">Nucleus</keyword>
<evidence type="ECO:0000256" key="3">
    <source>
        <dbReference type="ARBA" id="ARBA00023242"/>
    </source>
</evidence>
<keyword evidence="4" id="KW-0240">DNA-directed RNA polymerase</keyword>
<dbReference type="Gene3D" id="2.40.50.140">
    <property type="entry name" value="Nucleic acid-binding proteins"/>
    <property type="match status" value="1"/>
</dbReference>
<dbReference type="AlphaFoldDB" id="A0A1U7LHC2"/>
<dbReference type="SUPFAM" id="SSF50249">
    <property type="entry name" value="Nucleic acid-binding proteins"/>
    <property type="match status" value="1"/>
</dbReference>
<dbReference type="GO" id="GO:0006362">
    <property type="term" value="P:transcription elongation by RNA polymerase I"/>
    <property type="evidence" value="ECO:0007669"/>
    <property type="project" value="EnsemblFungi"/>
</dbReference>
<dbReference type="GO" id="GO:0006363">
    <property type="term" value="P:termination of RNA polymerase I transcription"/>
    <property type="evidence" value="ECO:0007669"/>
    <property type="project" value="EnsemblFungi"/>
</dbReference>
<dbReference type="GO" id="GO:0003899">
    <property type="term" value="F:DNA-directed RNA polymerase activity"/>
    <property type="evidence" value="ECO:0007669"/>
    <property type="project" value="EnsemblFungi"/>
</dbReference>
<dbReference type="GO" id="GO:0006368">
    <property type="term" value="P:transcription elongation by RNA polymerase II"/>
    <property type="evidence" value="ECO:0007669"/>
    <property type="project" value="EnsemblFungi"/>
</dbReference>
<dbReference type="EMBL" id="LXFE01003940">
    <property type="protein sequence ID" value="OLL22055.1"/>
    <property type="molecule type" value="Genomic_DNA"/>
</dbReference>
<dbReference type="InterPro" id="IPR005570">
    <property type="entry name" value="RPABC3"/>
</dbReference>
<dbReference type="SMART" id="SM00658">
    <property type="entry name" value="RPOL8c"/>
    <property type="match status" value="1"/>
</dbReference>
<dbReference type="OrthoDB" id="20018at2759"/>
<dbReference type="GO" id="GO:0006361">
    <property type="term" value="P:transcription initiation at RNA polymerase I promoter"/>
    <property type="evidence" value="ECO:0007669"/>
    <property type="project" value="EnsemblFungi"/>
</dbReference>
<dbReference type="GO" id="GO:0042797">
    <property type="term" value="P:tRNA transcription by RNA polymerase III"/>
    <property type="evidence" value="ECO:0007669"/>
    <property type="project" value="EnsemblFungi"/>
</dbReference>
<comment type="caution">
    <text evidence="4">The sequence shown here is derived from an EMBL/GenBank/DDBJ whole genome shotgun (WGS) entry which is preliminary data.</text>
</comment>
<dbReference type="GO" id="GO:0005665">
    <property type="term" value="C:RNA polymerase II, core complex"/>
    <property type="evidence" value="ECO:0007669"/>
    <property type="project" value="EnsemblFungi"/>
</dbReference>
<dbReference type="GO" id="GO:0005666">
    <property type="term" value="C:RNA polymerase III complex"/>
    <property type="evidence" value="ECO:0007669"/>
    <property type="project" value="EnsemblFungi"/>
</dbReference>
<reference evidence="4 5" key="1">
    <citation type="submission" date="2016-04" db="EMBL/GenBank/DDBJ databases">
        <title>Evolutionary innovation and constraint leading to complex multicellularity in the Ascomycota.</title>
        <authorList>
            <person name="Cisse O."/>
            <person name="Nguyen A."/>
            <person name="Hewitt D.A."/>
            <person name="Jedd G."/>
            <person name="Stajich J.E."/>
        </authorList>
    </citation>
    <scope>NUCLEOTIDE SEQUENCE [LARGE SCALE GENOMIC DNA]</scope>
    <source>
        <strain evidence="4 5">DAH-3</strain>
    </source>
</reference>
<dbReference type="InterPro" id="IPR012340">
    <property type="entry name" value="NA-bd_OB-fold"/>
</dbReference>
<dbReference type="GO" id="GO:0006386">
    <property type="term" value="P:termination of RNA polymerase III transcription"/>
    <property type="evidence" value="ECO:0007669"/>
    <property type="project" value="EnsemblFungi"/>
</dbReference>
<name>A0A1U7LHC2_NEOID</name>
<accession>A0A1U7LHC2</accession>
<evidence type="ECO:0000313" key="4">
    <source>
        <dbReference type="EMBL" id="OLL22055.1"/>
    </source>
</evidence>
<dbReference type="PANTHER" id="PTHR10917">
    <property type="entry name" value="DNA-DIRECTED RNA POLYMERASES I, II, AND III SUBUNIT RPABC3"/>
    <property type="match status" value="1"/>
</dbReference>
<proteinExistence type="inferred from homology"/>
<dbReference type="GO" id="GO:0006367">
    <property type="term" value="P:transcription initiation at RNA polymerase II promoter"/>
    <property type="evidence" value="ECO:0007669"/>
    <property type="project" value="EnsemblFungi"/>
</dbReference>
<gene>
    <name evidence="4" type="ORF">NEOLI_002255</name>
</gene>
<dbReference type="GO" id="GO:0005736">
    <property type="term" value="C:RNA polymerase I complex"/>
    <property type="evidence" value="ECO:0007669"/>
    <property type="project" value="EnsemblFungi"/>
</dbReference>
<evidence type="ECO:0000256" key="2">
    <source>
        <dbReference type="ARBA" id="ARBA00008912"/>
    </source>
</evidence>
<comment type="subcellular location">
    <subcellularLocation>
        <location evidence="1">Nucleus</location>
    </subcellularLocation>
</comment>
<comment type="similarity">
    <text evidence="2">Belongs to the eukaryotic RPB8 RNA polymerase subunit family.</text>
</comment>
<dbReference type="Proteomes" id="UP000186594">
    <property type="component" value="Unassembled WGS sequence"/>
</dbReference>
<dbReference type="STRING" id="1198029.A0A1U7LHC2"/>
<dbReference type="Pfam" id="PF03870">
    <property type="entry name" value="RNA_pol_Rpb8"/>
    <property type="match status" value="1"/>
</dbReference>